<proteinExistence type="predicted"/>
<evidence type="ECO:0000313" key="5">
    <source>
        <dbReference type="Proteomes" id="UP000245926"/>
    </source>
</evidence>
<evidence type="ECO:0000259" key="3">
    <source>
        <dbReference type="Pfam" id="PF23981"/>
    </source>
</evidence>
<keyword evidence="5" id="KW-1185">Reference proteome</keyword>
<feature type="transmembrane region" description="Helical" evidence="1">
    <location>
        <begin position="12"/>
        <end position="36"/>
    </location>
</feature>
<dbReference type="AlphaFoldDB" id="A0A2U8W2H7"/>
<name>A0A2U8W2H7_9HYPH</name>
<evidence type="ECO:0000313" key="4">
    <source>
        <dbReference type="EMBL" id="AWN40295.1"/>
    </source>
</evidence>
<dbReference type="SUPFAM" id="SSF51126">
    <property type="entry name" value="Pectin lyase-like"/>
    <property type="match status" value="1"/>
</dbReference>
<evidence type="ECO:0000256" key="1">
    <source>
        <dbReference type="SAM" id="Phobius"/>
    </source>
</evidence>
<keyword evidence="1" id="KW-0812">Transmembrane</keyword>
<sequence length="416" mass="41676">MRRFWRNEEGGVTLLSGVTMPVMLGIGAFAVDLGVLRYNSMRLQIAADAGAIAGVRQLPDTAKAIQAAVTVANLNAPRNAGQVTLASDVELVVYDAAAKTYRAAGATANAVRVTAVRDAAHQNQVLGIFSRFAGSAGPFSLSARSTAIMTSDEEGGAGSACLYALDPTNSDTLTIAGSTMVTLSCAARAKSSSAAAISSNGNAAQMTATSICQATTPSLSPRGYSPAVSKCGSPTADPLAAIAEPTPINCKSGGTLSGTLTPGCYSGSTTFRGSVTLAAGTYYFQGASIKINSNASISGSGVTLFLDADSSLTINGTPSVSLTAPSSGSLKGIVLFQSRGATGASLSISGNSSVFLDGVLYAPATAVTFTGNGTTTNPARYGSVIASQVHFTGNSAFAFGSTLPSAPVNGRSALIN</sequence>
<dbReference type="RefSeq" id="WP_109888316.1">
    <property type="nucleotide sequence ID" value="NZ_CP029550.1"/>
</dbReference>
<dbReference type="InterPro" id="IPR055729">
    <property type="entry name" value="DUF7305"/>
</dbReference>
<dbReference type="Pfam" id="PF13400">
    <property type="entry name" value="Tad"/>
    <property type="match status" value="1"/>
</dbReference>
<dbReference type="OrthoDB" id="7418984at2"/>
<dbReference type="EMBL" id="CP029550">
    <property type="protein sequence ID" value="AWN40295.1"/>
    <property type="molecule type" value="Genomic_DNA"/>
</dbReference>
<dbReference type="InterPro" id="IPR011050">
    <property type="entry name" value="Pectin_lyase_fold/virulence"/>
</dbReference>
<accession>A0A2U8W2H7</accession>
<dbReference type="Proteomes" id="UP000245926">
    <property type="component" value="Chromosome"/>
</dbReference>
<protein>
    <submittedName>
        <fullName evidence="4">Uncharacterized protein</fullName>
    </submittedName>
</protein>
<keyword evidence="1" id="KW-1133">Transmembrane helix</keyword>
<keyword evidence="1" id="KW-0472">Membrane</keyword>
<dbReference type="Pfam" id="PF23981">
    <property type="entry name" value="DUF7305"/>
    <property type="match status" value="1"/>
</dbReference>
<reference evidence="5" key="1">
    <citation type="submission" date="2018-05" db="EMBL/GenBank/DDBJ databases">
        <title>Complete Genome Sequence of Methylobacterium sp. 17SD2-17.</title>
        <authorList>
            <person name="Srinivasan S."/>
        </authorList>
    </citation>
    <scope>NUCLEOTIDE SEQUENCE [LARGE SCALE GENOMIC DNA]</scope>
    <source>
        <strain evidence="5">17SD2-17</strain>
    </source>
</reference>
<gene>
    <name evidence="4" type="ORF">DK389_06795</name>
</gene>
<feature type="domain" description="Putative Flp pilus-assembly TadG-like N-terminal" evidence="2">
    <location>
        <begin position="10"/>
        <end position="56"/>
    </location>
</feature>
<organism evidence="4 5">
    <name type="scientific">Methylobacterium durans</name>
    <dbReference type="NCBI Taxonomy" id="2202825"/>
    <lineage>
        <taxon>Bacteria</taxon>
        <taxon>Pseudomonadati</taxon>
        <taxon>Pseudomonadota</taxon>
        <taxon>Alphaproteobacteria</taxon>
        <taxon>Hyphomicrobiales</taxon>
        <taxon>Methylobacteriaceae</taxon>
        <taxon>Methylobacterium</taxon>
    </lineage>
</organism>
<evidence type="ECO:0000259" key="2">
    <source>
        <dbReference type="Pfam" id="PF13400"/>
    </source>
</evidence>
<dbReference type="InterPro" id="IPR028087">
    <property type="entry name" value="Tad_N"/>
</dbReference>
<feature type="domain" description="DUF7305" evidence="3">
    <location>
        <begin position="274"/>
        <end position="402"/>
    </location>
</feature>
<dbReference type="KEGG" id="mets:DK389_06795"/>